<accession>A0A6C0ATQ6</accession>
<proteinExistence type="predicted"/>
<keyword evidence="1" id="KW-0472">Membrane</keyword>
<feature type="transmembrane region" description="Helical" evidence="1">
    <location>
        <begin position="7"/>
        <end position="25"/>
    </location>
</feature>
<protein>
    <submittedName>
        <fullName evidence="2">Uncharacterized protein</fullName>
    </submittedName>
</protein>
<evidence type="ECO:0000313" key="2">
    <source>
        <dbReference type="EMBL" id="QHS83309.1"/>
    </source>
</evidence>
<keyword evidence="1" id="KW-0812">Transmembrane</keyword>
<organism evidence="2">
    <name type="scientific">viral metagenome</name>
    <dbReference type="NCBI Taxonomy" id="1070528"/>
    <lineage>
        <taxon>unclassified sequences</taxon>
        <taxon>metagenomes</taxon>
        <taxon>organismal metagenomes</taxon>
    </lineage>
</organism>
<evidence type="ECO:0000256" key="1">
    <source>
        <dbReference type="SAM" id="Phobius"/>
    </source>
</evidence>
<sequence length="132" mass="14970">MDYFYKITIMVAVIILILVLTYIGITMSNGAYTSNQSFPPQYGSCPDYWDAVKEGDQIFCKVPLPEGDSGNPNVGQIYDSNDNLLLNTSNTSEFQNNMIEFDEVKWGGICQMKTWCDRYGIVWDGVTNYNKC</sequence>
<keyword evidence="1" id="KW-1133">Transmembrane helix</keyword>
<dbReference type="AlphaFoldDB" id="A0A6C0ATQ6"/>
<dbReference type="EMBL" id="MN738751">
    <property type="protein sequence ID" value="QHS83309.1"/>
    <property type="molecule type" value="Genomic_DNA"/>
</dbReference>
<name>A0A6C0ATQ6_9ZZZZ</name>
<reference evidence="2" key="1">
    <citation type="journal article" date="2020" name="Nature">
        <title>Giant virus diversity and host interactions through global metagenomics.</title>
        <authorList>
            <person name="Schulz F."/>
            <person name="Roux S."/>
            <person name="Paez-Espino D."/>
            <person name="Jungbluth S."/>
            <person name="Walsh D.A."/>
            <person name="Denef V.J."/>
            <person name="McMahon K.D."/>
            <person name="Konstantinidis K.T."/>
            <person name="Eloe-Fadrosh E.A."/>
            <person name="Kyrpides N.C."/>
            <person name="Woyke T."/>
        </authorList>
    </citation>
    <scope>NUCLEOTIDE SEQUENCE</scope>
    <source>
        <strain evidence="2">GVMAG-S-ERX555943-30</strain>
    </source>
</reference>